<dbReference type="RefSeq" id="WP_145851906.1">
    <property type="nucleotide sequence ID" value="NZ_RPFW01000001.1"/>
</dbReference>
<feature type="compositionally biased region" description="Low complexity" evidence="1">
    <location>
        <begin position="97"/>
        <end position="117"/>
    </location>
</feature>
<gene>
    <name evidence="3" type="ORF">EAS64_07535</name>
</gene>
<proteinExistence type="predicted"/>
<evidence type="ECO:0000256" key="1">
    <source>
        <dbReference type="SAM" id="MobiDB-lite"/>
    </source>
</evidence>
<feature type="domain" description="DUF8129" evidence="2">
    <location>
        <begin position="128"/>
        <end position="173"/>
    </location>
</feature>
<feature type="region of interest" description="Disordered" evidence="1">
    <location>
        <begin position="62"/>
        <end position="117"/>
    </location>
</feature>
<dbReference type="InterPro" id="IPR058442">
    <property type="entry name" value="DUF8129"/>
</dbReference>
<keyword evidence="4" id="KW-1185">Reference proteome</keyword>
<dbReference type="AlphaFoldDB" id="A0A6P2CB22"/>
<evidence type="ECO:0000313" key="4">
    <source>
        <dbReference type="Proteomes" id="UP000460272"/>
    </source>
</evidence>
<accession>A0A6P2CB22</accession>
<organism evidence="3 4">
    <name type="scientific">Trebonia kvetii</name>
    <dbReference type="NCBI Taxonomy" id="2480626"/>
    <lineage>
        <taxon>Bacteria</taxon>
        <taxon>Bacillati</taxon>
        <taxon>Actinomycetota</taxon>
        <taxon>Actinomycetes</taxon>
        <taxon>Streptosporangiales</taxon>
        <taxon>Treboniaceae</taxon>
        <taxon>Trebonia</taxon>
    </lineage>
</organism>
<sequence length="181" mass="18653">MRVPVNERVKDVPASALRAMFAGIGSLLSVTDRIRPKHAAPQAAAEPEVPATAATVAAETVAEPAASVGPEVTVESEAPAEPEAAAVAEAEPEATAEAEPAAVAEPQASVGPEASAGSEAEPAALPIANYDELSIASLRARLRNLSIEQLAELISYEKGHAAREDVVAMFERRIAKVESEA</sequence>
<reference evidence="3 4" key="1">
    <citation type="submission" date="2018-11" db="EMBL/GenBank/DDBJ databases">
        <title>Trebonia kvetii gen.nov., sp.nov., a novel acidophilic actinobacterium, and proposal of the new actinobacterial family Treboniaceae fam. nov.</title>
        <authorList>
            <person name="Rapoport D."/>
            <person name="Sagova-Mareckova M."/>
            <person name="Sedlacek I."/>
            <person name="Provaznik J."/>
            <person name="Kralova S."/>
            <person name="Pavlinic D."/>
            <person name="Benes V."/>
            <person name="Kopecky J."/>
        </authorList>
    </citation>
    <scope>NUCLEOTIDE SEQUENCE [LARGE SCALE GENOMIC DNA]</scope>
    <source>
        <strain evidence="3 4">15Tr583</strain>
    </source>
</reference>
<protein>
    <recommendedName>
        <fullName evidence="2">DUF8129 domain-containing protein</fullName>
    </recommendedName>
</protein>
<evidence type="ECO:0000259" key="2">
    <source>
        <dbReference type="Pfam" id="PF26450"/>
    </source>
</evidence>
<name>A0A6P2CB22_9ACTN</name>
<dbReference type="OrthoDB" id="3544242at2"/>
<dbReference type="EMBL" id="RPFW01000001">
    <property type="protein sequence ID" value="TVZ07151.1"/>
    <property type="molecule type" value="Genomic_DNA"/>
</dbReference>
<evidence type="ECO:0000313" key="3">
    <source>
        <dbReference type="EMBL" id="TVZ07151.1"/>
    </source>
</evidence>
<comment type="caution">
    <text evidence="3">The sequence shown here is derived from an EMBL/GenBank/DDBJ whole genome shotgun (WGS) entry which is preliminary data.</text>
</comment>
<feature type="compositionally biased region" description="Low complexity" evidence="1">
    <location>
        <begin position="62"/>
        <end position="89"/>
    </location>
</feature>
<dbReference type="Pfam" id="PF26450">
    <property type="entry name" value="DUF8129"/>
    <property type="match status" value="1"/>
</dbReference>
<dbReference type="Proteomes" id="UP000460272">
    <property type="component" value="Unassembled WGS sequence"/>
</dbReference>